<gene>
    <name evidence="2" type="ORF">B0T25DRAFT_530440</name>
</gene>
<organism evidence="2 3">
    <name type="scientific">Lasiosphaeria hispida</name>
    <dbReference type="NCBI Taxonomy" id="260671"/>
    <lineage>
        <taxon>Eukaryota</taxon>
        <taxon>Fungi</taxon>
        <taxon>Dikarya</taxon>
        <taxon>Ascomycota</taxon>
        <taxon>Pezizomycotina</taxon>
        <taxon>Sordariomycetes</taxon>
        <taxon>Sordariomycetidae</taxon>
        <taxon>Sordariales</taxon>
        <taxon>Lasiosphaeriaceae</taxon>
        <taxon>Lasiosphaeria</taxon>
    </lineage>
</organism>
<keyword evidence="3" id="KW-1185">Reference proteome</keyword>
<evidence type="ECO:0000313" key="2">
    <source>
        <dbReference type="EMBL" id="KAK3364528.1"/>
    </source>
</evidence>
<dbReference type="EMBL" id="JAUIQD010000001">
    <property type="protein sequence ID" value="KAK3364528.1"/>
    <property type="molecule type" value="Genomic_DNA"/>
</dbReference>
<name>A0AAJ0HXK1_9PEZI</name>
<reference evidence="2" key="2">
    <citation type="submission" date="2023-06" db="EMBL/GenBank/DDBJ databases">
        <authorList>
            <consortium name="Lawrence Berkeley National Laboratory"/>
            <person name="Haridas S."/>
            <person name="Hensen N."/>
            <person name="Bonometti L."/>
            <person name="Westerberg I."/>
            <person name="Brannstrom I.O."/>
            <person name="Guillou S."/>
            <person name="Cros-Aarteil S."/>
            <person name="Calhoun S."/>
            <person name="Kuo A."/>
            <person name="Mondo S."/>
            <person name="Pangilinan J."/>
            <person name="Riley R."/>
            <person name="Labutti K."/>
            <person name="Andreopoulos B."/>
            <person name="Lipzen A."/>
            <person name="Chen C."/>
            <person name="Yanf M."/>
            <person name="Daum C."/>
            <person name="Ng V."/>
            <person name="Clum A."/>
            <person name="Steindorff A."/>
            <person name="Ohm R."/>
            <person name="Martin F."/>
            <person name="Silar P."/>
            <person name="Natvig D."/>
            <person name="Lalanne C."/>
            <person name="Gautier V."/>
            <person name="Ament-Velasquez S.L."/>
            <person name="Kruys A."/>
            <person name="Hutchinson M.I."/>
            <person name="Powell A.J."/>
            <person name="Barry K."/>
            <person name="Miller A.N."/>
            <person name="Grigoriev I.V."/>
            <person name="Debuchy R."/>
            <person name="Gladieux P."/>
            <person name="Thoren M.H."/>
            <person name="Johannesson H."/>
        </authorList>
    </citation>
    <scope>NUCLEOTIDE SEQUENCE</scope>
    <source>
        <strain evidence="2">CBS 955.72</strain>
    </source>
</reference>
<comment type="caution">
    <text evidence="2">The sequence shown here is derived from an EMBL/GenBank/DDBJ whole genome shotgun (WGS) entry which is preliminary data.</text>
</comment>
<dbReference type="AlphaFoldDB" id="A0AAJ0HXK1"/>
<proteinExistence type="predicted"/>
<evidence type="ECO:0000256" key="1">
    <source>
        <dbReference type="SAM" id="MobiDB-lite"/>
    </source>
</evidence>
<accession>A0AAJ0HXK1</accession>
<dbReference type="Proteomes" id="UP001275084">
    <property type="component" value="Unassembled WGS sequence"/>
</dbReference>
<sequence>MGQSQSLPVPPPTDPSGRFQARAAFGELSQPLDGGSAILGGTGVPIIHPTIEIQQPSLANDIMRQFKIRAPNNSIKRLIIHLIHVNDFPTPDAPAEQCRLWIIEVLKLYGAPHSICFLAFLHNLPQTQPLFAFMGENGLEELKAFLKPAIPLVDETKCHAIASAIRSCLFIKTFLMMGASWGVYYTLNEHDGMLNMEFPAPARAETPFMSQLPPWPTPHQIDEPPIAHSKIGRLNLWQRFELKETAVKWQTALKRIGSEKDGEPEGPAKKKRRKLEPGSRVYTNLKGRFMVVKDGQMEEIDMSEPTEQARIRAIKSPMIMPRDASHAYVVGMGYMCQDLPKDRNIVVWTKVIQDGKAPGILAQRLFEA</sequence>
<evidence type="ECO:0000313" key="3">
    <source>
        <dbReference type="Proteomes" id="UP001275084"/>
    </source>
</evidence>
<protein>
    <submittedName>
        <fullName evidence="2">Uncharacterized protein</fullName>
    </submittedName>
</protein>
<feature type="compositionally biased region" description="Basic and acidic residues" evidence="1">
    <location>
        <begin position="257"/>
        <end position="268"/>
    </location>
</feature>
<reference evidence="2" key="1">
    <citation type="journal article" date="2023" name="Mol. Phylogenet. Evol.">
        <title>Genome-scale phylogeny and comparative genomics of the fungal order Sordariales.</title>
        <authorList>
            <person name="Hensen N."/>
            <person name="Bonometti L."/>
            <person name="Westerberg I."/>
            <person name="Brannstrom I.O."/>
            <person name="Guillou S."/>
            <person name="Cros-Aarteil S."/>
            <person name="Calhoun S."/>
            <person name="Haridas S."/>
            <person name="Kuo A."/>
            <person name="Mondo S."/>
            <person name="Pangilinan J."/>
            <person name="Riley R."/>
            <person name="LaButti K."/>
            <person name="Andreopoulos B."/>
            <person name="Lipzen A."/>
            <person name="Chen C."/>
            <person name="Yan M."/>
            <person name="Daum C."/>
            <person name="Ng V."/>
            <person name="Clum A."/>
            <person name="Steindorff A."/>
            <person name="Ohm R.A."/>
            <person name="Martin F."/>
            <person name="Silar P."/>
            <person name="Natvig D.O."/>
            <person name="Lalanne C."/>
            <person name="Gautier V."/>
            <person name="Ament-Velasquez S.L."/>
            <person name="Kruys A."/>
            <person name="Hutchinson M.I."/>
            <person name="Powell A.J."/>
            <person name="Barry K."/>
            <person name="Miller A.N."/>
            <person name="Grigoriev I.V."/>
            <person name="Debuchy R."/>
            <person name="Gladieux P."/>
            <person name="Hiltunen Thoren M."/>
            <person name="Johannesson H."/>
        </authorList>
    </citation>
    <scope>NUCLEOTIDE SEQUENCE</scope>
    <source>
        <strain evidence="2">CBS 955.72</strain>
    </source>
</reference>
<feature type="region of interest" description="Disordered" evidence="1">
    <location>
        <begin position="257"/>
        <end position="277"/>
    </location>
</feature>